<dbReference type="PANTHER" id="PTHR10104:SF1">
    <property type="entry name" value="STATHMIN, ISOFORM D"/>
    <property type="match status" value="1"/>
</dbReference>
<feature type="region of interest" description="Disordered" evidence="1">
    <location>
        <begin position="192"/>
        <end position="214"/>
    </location>
</feature>
<organism evidence="2">
    <name type="scientific">Capitella teleta</name>
    <name type="common">Polychaete worm</name>
    <dbReference type="NCBI Taxonomy" id="283909"/>
    <lineage>
        <taxon>Eukaryota</taxon>
        <taxon>Metazoa</taxon>
        <taxon>Spiralia</taxon>
        <taxon>Lophotrochozoa</taxon>
        <taxon>Annelida</taxon>
        <taxon>Polychaeta</taxon>
        <taxon>Sedentaria</taxon>
        <taxon>Scolecida</taxon>
        <taxon>Capitellidae</taxon>
        <taxon>Capitella</taxon>
    </lineage>
</organism>
<dbReference type="GO" id="GO:0043005">
    <property type="term" value="C:neuron projection"/>
    <property type="evidence" value="ECO:0007669"/>
    <property type="project" value="TreeGrafter"/>
</dbReference>
<dbReference type="InterPro" id="IPR000956">
    <property type="entry name" value="Stathmin_fam"/>
</dbReference>
<sequence>MGCGSSTNKVSVVGSNVNLPRSPSKKVDRPRSKTVRVVSKGESDVVSEPKHGPRLLKRRGKQQGWGSQTSLGSNTSGDGRRGVSASSKASHHSMDSGFADTTEYKHVVTEFSEADKIRQVEDCFQTPRDLDLTLSGTACPQRTSAKNKERLNEQRVMAALREEGLIARPVSMAPKGLAFEIITESAGMFAVNRKPPPRLEKLEKRRKKKKPLTQEQIQAKLLRAEERKKEREQQRLAKIQSLAKSDVQNALESFAVRQQEQEESHKTKEEQAAENRERRMKDVRDKLKAKQEHAEAVRRRKKMAPIQIPESPRNGPTSARSSDGRPDGLEPVGYGLDATAKM</sequence>
<dbReference type="Proteomes" id="UP000014760">
    <property type="component" value="Unassembled WGS sequence"/>
</dbReference>
<dbReference type="GO" id="GO:0031110">
    <property type="term" value="P:regulation of microtubule polymerization or depolymerization"/>
    <property type="evidence" value="ECO:0007669"/>
    <property type="project" value="InterPro"/>
</dbReference>
<evidence type="ECO:0000313" key="3">
    <source>
        <dbReference type="EnsemblMetazoa" id="CapteP210333"/>
    </source>
</evidence>
<dbReference type="Pfam" id="PF00836">
    <property type="entry name" value="Stathmin"/>
    <property type="match status" value="1"/>
</dbReference>
<dbReference type="OrthoDB" id="10057469at2759"/>
<dbReference type="AlphaFoldDB" id="N1PBD4"/>
<feature type="region of interest" description="Disordered" evidence="1">
    <location>
        <begin position="1"/>
        <end position="97"/>
    </location>
</feature>
<dbReference type="GO" id="GO:0007019">
    <property type="term" value="P:microtubule depolymerization"/>
    <property type="evidence" value="ECO:0007669"/>
    <property type="project" value="TreeGrafter"/>
</dbReference>
<gene>
    <name evidence="2" type="ORF">CAPTEDRAFT_210333</name>
</gene>
<evidence type="ECO:0000256" key="1">
    <source>
        <dbReference type="SAM" id="MobiDB-lite"/>
    </source>
</evidence>
<dbReference type="OMA" id="TEYSHPN"/>
<reference evidence="2 4" key="2">
    <citation type="journal article" date="2013" name="Nature">
        <title>Insights into bilaterian evolution from three spiralian genomes.</title>
        <authorList>
            <person name="Simakov O."/>
            <person name="Marletaz F."/>
            <person name="Cho S.J."/>
            <person name="Edsinger-Gonzales E."/>
            <person name="Havlak P."/>
            <person name="Hellsten U."/>
            <person name="Kuo D.H."/>
            <person name="Larsson T."/>
            <person name="Lv J."/>
            <person name="Arendt D."/>
            <person name="Savage R."/>
            <person name="Osoegawa K."/>
            <person name="de Jong P."/>
            <person name="Grimwood J."/>
            <person name="Chapman J.A."/>
            <person name="Shapiro H."/>
            <person name="Aerts A."/>
            <person name="Otillar R.P."/>
            <person name="Terry A.Y."/>
            <person name="Boore J.L."/>
            <person name="Grigoriev I.V."/>
            <person name="Lindberg D.R."/>
            <person name="Seaver E.C."/>
            <person name="Weisblat D.A."/>
            <person name="Putnam N.H."/>
            <person name="Rokhsar D.S."/>
        </authorList>
    </citation>
    <scope>NUCLEOTIDE SEQUENCE</scope>
    <source>
        <strain evidence="2 4">I ESC-2004</strain>
    </source>
</reference>
<dbReference type="EMBL" id="KB291798">
    <property type="protein sequence ID" value="ELU18859.1"/>
    <property type="molecule type" value="Genomic_DNA"/>
</dbReference>
<reference evidence="3" key="3">
    <citation type="submission" date="2015-06" db="UniProtKB">
        <authorList>
            <consortium name="EnsemblMetazoa"/>
        </authorList>
    </citation>
    <scope>IDENTIFICATION</scope>
</reference>
<feature type="compositionally biased region" description="Basic and acidic residues" evidence="1">
    <location>
        <begin position="259"/>
        <end position="297"/>
    </location>
</feature>
<name>N1PBD4_CAPTE</name>
<dbReference type="Gene3D" id="6.10.280.30">
    <property type="match status" value="1"/>
</dbReference>
<dbReference type="GO" id="GO:0015631">
    <property type="term" value="F:tubulin binding"/>
    <property type="evidence" value="ECO:0007669"/>
    <property type="project" value="TreeGrafter"/>
</dbReference>
<protein>
    <submittedName>
        <fullName evidence="2 3">Uncharacterized protein</fullName>
    </submittedName>
</protein>
<dbReference type="PANTHER" id="PTHR10104">
    <property type="entry name" value="STATHMIN"/>
    <property type="match status" value="1"/>
</dbReference>
<feature type="compositionally biased region" description="Basic and acidic residues" evidence="1">
    <location>
        <begin position="39"/>
        <end position="51"/>
    </location>
</feature>
<feature type="region of interest" description="Disordered" evidence="1">
    <location>
        <begin position="253"/>
        <end position="342"/>
    </location>
</feature>
<dbReference type="GO" id="GO:0031175">
    <property type="term" value="P:neuron projection development"/>
    <property type="evidence" value="ECO:0007669"/>
    <property type="project" value="TreeGrafter"/>
</dbReference>
<evidence type="ECO:0000313" key="2">
    <source>
        <dbReference type="EMBL" id="ELU18859.1"/>
    </source>
</evidence>
<keyword evidence="4" id="KW-1185">Reference proteome</keyword>
<dbReference type="SUPFAM" id="SSF101494">
    <property type="entry name" value="Stathmin"/>
    <property type="match status" value="1"/>
</dbReference>
<accession>N1PBD4</accession>
<evidence type="ECO:0000313" key="4">
    <source>
        <dbReference type="Proteomes" id="UP000014760"/>
    </source>
</evidence>
<dbReference type="EnsemblMetazoa" id="CapteT210333">
    <property type="protein sequence ID" value="CapteP210333"/>
    <property type="gene ID" value="CapteG210333"/>
</dbReference>
<dbReference type="PROSITE" id="PS51663">
    <property type="entry name" value="STATHMIN_3"/>
    <property type="match status" value="1"/>
</dbReference>
<feature type="compositionally biased region" description="Polar residues" evidence="1">
    <location>
        <begin position="64"/>
        <end position="77"/>
    </location>
</feature>
<feature type="compositionally biased region" description="Basic residues" evidence="1">
    <location>
        <begin position="52"/>
        <end position="61"/>
    </location>
</feature>
<proteinExistence type="predicted"/>
<feature type="compositionally biased region" description="Polar residues" evidence="1">
    <location>
        <begin position="1"/>
        <end position="21"/>
    </location>
</feature>
<dbReference type="GO" id="GO:0005737">
    <property type="term" value="C:cytoplasm"/>
    <property type="evidence" value="ECO:0007669"/>
    <property type="project" value="TreeGrafter"/>
</dbReference>
<dbReference type="HOGENOM" id="CLU_892220_0_0_1"/>
<reference evidence="4" key="1">
    <citation type="submission" date="2012-12" db="EMBL/GenBank/DDBJ databases">
        <authorList>
            <person name="Hellsten U."/>
            <person name="Grimwood J."/>
            <person name="Chapman J.A."/>
            <person name="Shapiro H."/>
            <person name="Aerts A."/>
            <person name="Otillar R.P."/>
            <person name="Terry A.Y."/>
            <person name="Boore J.L."/>
            <person name="Simakov O."/>
            <person name="Marletaz F."/>
            <person name="Cho S.-J."/>
            <person name="Edsinger-Gonzales E."/>
            <person name="Havlak P."/>
            <person name="Kuo D.-H."/>
            <person name="Larsson T."/>
            <person name="Lv J."/>
            <person name="Arendt D."/>
            <person name="Savage R."/>
            <person name="Osoegawa K."/>
            <person name="de Jong P."/>
            <person name="Lindberg D.R."/>
            <person name="Seaver E.C."/>
            <person name="Weisblat D.A."/>
            <person name="Putnam N.H."/>
            <person name="Grigoriev I.V."/>
            <person name="Rokhsar D.S."/>
        </authorList>
    </citation>
    <scope>NUCLEOTIDE SEQUENCE</scope>
    <source>
        <strain evidence="4">I ESC-2004</strain>
    </source>
</reference>
<dbReference type="InterPro" id="IPR036002">
    <property type="entry name" value="Stathmin_sf"/>
</dbReference>
<dbReference type="EMBL" id="AMQN01000043">
    <property type="status" value="NOT_ANNOTATED_CDS"/>
    <property type="molecule type" value="Genomic_DNA"/>
</dbReference>